<keyword evidence="2" id="KW-1185">Reference proteome</keyword>
<protein>
    <submittedName>
        <fullName evidence="1">Uncharacterized protein</fullName>
    </submittedName>
</protein>
<sequence length="42" mass="4901">MKNNDNEEDHLNVIIGDNDSELIERLKELIDKTSHKLPTKQI</sequence>
<name>A0A1H5Z440_9FLAO</name>
<dbReference type="AlphaFoldDB" id="A0A1H5Z440"/>
<reference evidence="2" key="1">
    <citation type="submission" date="2016-10" db="EMBL/GenBank/DDBJ databases">
        <authorList>
            <person name="Varghese N."/>
            <person name="Submissions S."/>
        </authorList>
    </citation>
    <scope>NUCLEOTIDE SEQUENCE [LARGE SCALE GENOMIC DNA]</scope>
    <source>
        <strain evidence="2">CGMCC 1.9230</strain>
    </source>
</reference>
<proteinExistence type="predicted"/>
<dbReference type="EMBL" id="FNVP01000009">
    <property type="protein sequence ID" value="SEG31088.1"/>
    <property type="molecule type" value="Genomic_DNA"/>
</dbReference>
<organism evidence="1 2">
    <name type="scientific">Flavobacterium urumqiense</name>
    <dbReference type="NCBI Taxonomy" id="935224"/>
    <lineage>
        <taxon>Bacteria</taxon>
        <taxon>Pseudomonadati</taxon>
        <taxon>Bacteroidota</taxon>
        <taxon>Flavobacteriia</taxon>
        <taxon>Flavobacteriales</taxon>
        <taxon>Flavobacteriaceae</taxon>
        <taxon>Flavobacterium</taxon>
    </lineage>
</organism>
<gene>
    <name evidence="1" type="ORF">SAMN04488130_10990</name>
</gene>
<dbReference type="RefSeq" id="WP_279627797.1">
    <property type="nucleotide sequence ID" value="NZ_FNVP01000009.1"/>
</dbReference>
<evidence type="ECO:0000313" key="2">
    <source>
        <dbReference type="Proteomes" id="UP000236737"/>
    </source>
</evidence>
<evidence type="ECO:0000313" key="1">
    <source>
        <dbReference type="EMBL" id="SEG31088.1"/>
    </source>
</evidence>
<dbReference type="Proteomes" id="UP000236737">
    <property type="component" value="Unassembled WGS sequence"/>
</dbReference>
<accession>A0A1H5Z440</accession>